<evidence type="ECO:0000259" key="13">
    <source>
        <dbReference type="SMART" id="SM00382"/>
    </source>
</evidence>
<evidence type="ECO:0000256" key="1">
    <source>
        <dbReference type="ARBA" id="ARBA00006360"/>
    </source>
</evidence>
<evidence type="ECO:0000256" key="6">
    <source>
        <dbReference type="ARBA" id="ARBA00022723"/>
    </source>
</evidence>
<dbReference type="GO" id="GO:0003887">
    <property type="term" value="F:DNA-directed DNA polymerase activity"/>
    <property type="evidence" value="ECO:0007669"/>
    <property type="project" value="UniProtKB-KW"/>
</dbReference>
<evidence type="ECO:0000256" key="4">
    <source>
        <dbReference type="ARBA" id="ARBA00022695"/>
    </source>
</evidence>
<evidence type="ECO:0000313" key="14">
    <source>
        <dbReference type="EMBL" id="CAB5028355.1"/>
    </source>
</evidence>
<evidence type="ECO:0000256" key="11">
    <source>
        <dbReference type="ARBA" id="ARBA00049244"/>
    </source>
</evidence>
<dbReference type="SUPFAM" id="SSF52540">
    <property type="entry name" value="P-loop containing nucleoside triphosphate hydrolases"/>
    <property type="match status" value="1"/>
</dbReference>
<feature type="region of interest" description="Disordered" evidence="12">
    <location>
        <begin position="384"/>
        <end position="439"/>
    </location>
</feature>
<comment type="catalytic activity">
    <reaction evidence="11">
        <text>DNA(n) + a 2'-deoxyribonucleoside 5'-triphosphate = DNA(n+1) + diphosphate</text>
        <dbReference type="Rhea" id="RHEA:22508"/>
        <dbReference type="Rhea" id="RHEA-COMP:17339"/>
        <dbReference type="Rhea" id="RHEA-COMP:17340"/>
        <dbReference type="ChEBI" id="CHEBI:33019"/>
        <dbReference type="ChEBI" id="CHEBI:61560"/>
        <dbReference type="ChEBI" id="CHEBI:173112"/>
        <dbReference type="EC" id="2.7.7.7"/>
    </reaction>
</comment>
<evidence type="ECO:0000256" key="5">
    <source>
        <dbReference type="ARBA" id="ARBA00022705"/>
    </source>
</evidence>
<evidence type="ECO:0000256" key="7">
    <source>
        <dbReference type="ARBA" id="ARBA00022741"/>
    </source>
</evidence>
<evidence type="ECO:0000256" key="9">
    <source>
        <dbReference type="ARBA" id="ARBA00022840"/>
    </source>
</evidence>
<dbReference type="InterPro" id="IPR027417">
    <property type="entry name" value="P-loop_NTPase"/>
</dbReference>
<dbReference type="FunFam" id="3.40.50.300:FF:000014">
    <property type="entry name" value="DNA polymerase III subunit gamma/tau"/>
    <property type="match status" value="1"/>
</dbReference>
<dbReference type="GO" id="GO:0005524">
    <property type="term" value="F:ATP binding"/>
    <property type="evidence" value="ECO:0007669"/>
    <property type="project" value="UniProtKB-KW"/>
</dbReference>
<evidence type="ECO:0000313" key="15">
    <source>
        <dbReference type="EMBL" id="CAB5064901.1"/>
    </source>
</evidence>
<organism evidence="15">
    <name type="scientific">freshwater metagenome</name>
    <dbReference type="NCBI Taxonomy" id="449393"/>
    <lineage>
        <taxon>unclassified sequences</taxon>
        <taxon>metagenomes</taxon>
        <taxon>ecological metagenomes</taxon>
    </lineage>
</organism>
<dbReference type="CDD" id="cd00009">
    <property type="entry name" value="AAA"/>
    <property type="match status" value="1"/>
</dbReference>
<keyword evidence="7" id="KW-0547">Nucleotide-binding</keyword>
<dbReference type="PANTHER" id="PTHR11669:SF0">
    <property type="entry name" value="PROTEIN STICHEL-LIKE 2"/>
    <property type="match status" value="1"/>
</dbReference>
<keyword evidence="9" id="KW-0067">ATP-binding</keyword>
<feature type="compositionally biased region" description="Basic and acidic residues" evidence="12">
    <location>
        <begin position="524"/>
        <end position="547"/>
    </location>
</feature>
<dbReference type="EC" id="2.7.7.7" evidence="2"/>
<dbReference type="Pfam" id="PF12169">
    <property type="entry name" value="DNA_pol3_gamma3"/>
    <property type="match status" value="1"/>
</dbReference>
<evidence type="ECO:0000256" key="3">
    <source>
        <dbReference type="ARBA" id="ARBA00022679"/>
    </source>
</evidence>
<keyword evidence="6" id="KW-0479">Metal-binding</keyword>
<dbReference type="InterPro" id="IPR008921">
    <property type="entry name" value="DNA_pol3_clamp-load_cplx_C"/>
</dbReference>
<sequence length="583" mass="62283">MEGQGPYHLLGRLNEMAVQSLYRRYRPRRFSELRGQDHVVRALRNAVINEREGQAYLFSGPRGTGKTSTARILAKVLNCETPIEGEPCCTCPSCVAVEAGTSYDVIELDAASNNGVDDIRELIDHAALGNPGRHRVFILDEVHMLSKGAEAALLKTLEEPPSHVVFVLATTDPQKVSETIRSRTQHLQFHLLPMHDLEEHVKFVIGDAGLSVTPEAIAQVLVQGGGSARDTLSALELVAASGGEADHSVNLDEFIEAIIENDPARALAAVAYAVQQGRDPRSLSEELIRYLRDGFLSQMAPELVQLPAERIDYVAQWAQRMGNGTIVRSMEVLGDMLVEMRRAPDARLLFEVAMVRISHVAESGDSSALVARIERLEKLVERGGVAPAQAASTPPPVDPTTGRAKLGGAVRQSTGNTGPIARPQAPSAPPAPVVTSTPAPAKPVGTVGEMWPSVLASLKPLVRALYSPCVVGVSSVDAVTLNAPNAVHKERCADHLAVVASAYAAAMGVTINVTLGVSETAAKDPTDRLAKARKPEPATDEVPHDDIDPGELVDAPLVPVVSPLDQITKAFPGTRVVNEGKNK</sequence>
<dbReference type="InterPro" id="IPR012763">
    <property type="entry name" value="DNA_pol_III_sug/sutau_N"/>
</dbReference>
<dbReference type="GO" id="GO:0046872">
    <property type="term" value="F:metal ion binding"/>
    <property type="evidence" value="ECO:0007669"/>
    <property type="project" value="UniProtKB-KW"/>
</dbReference>
<dbReference type="GO" id="GO:0009360">
    <property type="term" value="C:DNA polymerase III complex"/>
    <property type="evidence" value="ECO:0007669"/>
    <property type="project" value="InterPro"/>
</dbReference>
<dbReference type="PANTHER" id="PTHR11669">
    <property type="entry name" value="REPLICATION FACTOR C / DNA POLYMERASE III GAMMA-TAU SUBUNIT"/>
    <property type="match status" value="1"/>
</dbReference>
<dbReference type="InterPro" id="IPR003593">
    <property type="entry name" value="AAA+_ATPase"/>
</dbReference>
<keyword evidence="3" id="KW-0808">Transferase</keyword>
<dbReference type="EMBL" id="CAFBPN010000097">
    <property type="protein sequence ID" value="CAB5028355.1"/>
    <property type="molecule type" value="Genomic_DNA"/>
</dbReference>
<dbReference type="Gene3D" id="1.20.272.10">
    <property type="match status" value="1"/>
</dbReference>
<proteinExistence type="inferred from homology"/>
<dbReference type="GO" id="GO:0003677">
    <property type="term" value="F:DNA binding"/>
    <property type="evidence" value="ECO:0007669"/>
    <property type="project" value="InterPro"/>
</dbReference>
<evidence type="ECO:0000256" key="10">
    <source>
        <dbReference type="ARBA" id="ARBA00022932"/>
    </source>
</evidence>
<name>A0A6J7UGA0_9ZZZZ</name>
<reference evidence="15" key="1">
    <citation type="submission" date="2020-05" db="EMBL/GenBank/DDBJ databases">
        <authorList>
            <person name="Chiriac C."/>
            <person name="Salcher M."/>
            <person name="Ghai R."/>
            <person name="Kavagutti S V."/>
        </authorList>
    </citation>
    <scope>NUCLEOTIDE SEQUENCE</scope>
</reference>
<gene>
    <name evidence="14" type="ORF">UFOPK4098_01317</name>
    <name evidence="15" type="ORF">UFOPK4347_00828</name>
</gene>
<dbReference type="EMBL" id="CAFBQU010000017">
    <property type="protein sequence ID" value="CAB5064901.1"/>
    <property type="molecule type" value="Genomic_DNA"/>
</dbReference>
<dbReference type="Gene3D" id="3.40.50.300">
    <property type="entry name" value="P-loop containing nucleotide triphosphate hydrolases"/>
    <property type="match status" value="1"/>
</dbReference>
<accession>A0A6J7UGA0</accession>
<dbReference type="SUPFAM" id="SSF48019">
    <property type="entry name" value="post-AAA+ oligomerization domain-like"/>
    <property type="match status" value="1"/>
</dbReference>
<keyword evidence="4" id="KW-0548">Nucleotidyltransferase</keyword>
<feature type="domain" description="AAA+ ATPase" evidence="13">
    <location>
        <begin position="52"/>
        <end position="195"/>
    </location>
</feature>
<evidence type="ECO:0000256" key="12">
    <source>
        <dbReference type="SAM" id="MobiDB-lite"/>
    </source>
</evidence>
<dbReference type="NCBIfam" id="TIGR02397">
    <property type="entry name" value="dnaX_nterm"/>
    <property type="match status" value="1"/>
</dbReference>
<keyword evidence="8" id="KW-0862">Zinc</keyword>
<dbReference type="GO" id="GO:0006261">
    <property type="term" value="P:DNA-templated DNA replication"/>
    <property type="evidence" value="ECO:0007669"/>
    <property type="project" value="TreeGrafter"/>
</dbReference>
<dbReference type="InterPro" id="IPR022754">
    <property type="entry name" value="DNA_pol_III_gamma-3"/>
</dbReference>
<evidence type="ECO:0000256" key="8">
    <source>
        <dbReference type="ARBA" id="ARBA00022833"/>
    </source>
</evidence>
<dbReference type="InterPro" id="IPR050238">
    <property type="entry name" value="DNA_Rep/Repair_Clamp_Loader"/>
</dbReference>
<dbReference type="AlphaFoldDB" id="A0A6J7UGA0"/>
<comment type="similarity">
    <text evidence="1">Belongs to the DnaX/STICHEL family.</text>
</comment>
<dbReference type="Pfam" id="PF13177">
    <property type="entry name" value="DNA_pol3_delta2"/>
    <property type="match status" value="1"/>
</dbReference>
<keyword evidence="10" id="KW-0239">DNA-directed DNA polymerase</keyword>
<keyword evidence="5" id="KW-0235">DNA replication</keyword>
<feature type="region of interest" description="Disordered" evidence="12">
    <location>
        <begin position="524"/>
        <end position="550"/>
    </location>
</feature>
<protein>
    <recommendedName>
        <fullName evidence="2">DNA-directed DNA polymerase</fullName>
        <ecNumber evidence="2">2.7.7.7</ecNumber>
    </recommendedName>
</protein>
<dbReference type="SMART" id="SM00382">
    <property type="entry name" value="AAA"/>
    <property type="match status" value="1"/>
</dbReference>
<evidence type="ECO:0000256" key="2">
    <source>
        <dbReference type="ARBA" id="ARBA00012417"/>
    </source>
</evidence>